<dbReference type="SUPFAM" id="SSF48452">
    <property type="entry name" value="TPR-like"/>
    <property type="match status" value="1"/>
</dbReference>
<dbReference type="STRING" id="305507.SAMN04489724_2698"/>
<dbReference type="AlphaFoldDB" id="A0A1I7BTP7"/>
<dbReference type="InterPro" id="IPR011990">
    <property type="entry name" value="TPR-like_helical_dom_sf"/>
</dbReference>
<evidence type="ECO:0000256" key="5">
    <source>
        <dbReference type="ARBA" id="ARBA00023237"/>
    </source>
</evidence>
<keyword evidence="9" id="KW-1185">Reference proteome</keyword>
<feature type="domain" description="SusD-like N-terminal" evidence="7">
    <location>
        <begin position="87"/>
        <end position="208"/>
    </location>
</feature>
<comment type="similarity">
    <text evidence="2">Belongs to the SusD family.</text>
</comment>
<keyword evidence="3" id="KW-0732">Signal</keyword>
<evidence type="ECO:0000313" key="9">
    <source>
        <dbReference type="Proteomes" id="UP000199673"/>
    </source>
</evidence>
<dbReference type="OrthoDB" id="5694214at2"/>
<reference evidence="9" key="1">
    <citation type="submission" date="2016-10" db="EMBL/GenBank/DDBJ databases">
        <authorList>
            <person name="Varghese N."/>
            <person name="Submissions S."/>
        </authorList>
    </citation>
    <scope>NUCLEOTIDE SEQUENCE [LARGE SCALE GENOMIC DNA]</scope>
    <source>
        <strain evidence="9">DSM 23445</strain>
    </source>
</reference>
<dbReference type="PROSITE" id="PS51257">
    <property type="entry name" value="PROKAR_LIPOPROTEIN"/>
    <property type="match status" value="1"/>
</dbReference>
<organism evidence="8 9">
    <name type="scientific">Algoriphagus locisalis</name>
    <dbReference type="NCBI Taxonomy" id="305507"/>
    <lineage>
        <taxon>Bacteria</taxon>
        <taxon>Pseudomonadati</taxon>
        <taxon>Bacteroidota</taxon>
        <taxon>Cytophagia</taxon>
        <taxon>Cytophagales</taxon>
        <taxon>Cyclobacteriaceae</taxon>
        <taxon>Algoriphagus</taxon>
    </lineage>
</organism>
<evidence type="ECO:0000256" key="1">
    <source>
        <dbReference type="ARBA" id="ARBA00004442"/>
    </source>
</evidence>
<comment type="subcellular location">
    <subcellularLocation>
        <location evidence="1">Cell outer membrane</location>
    </subcellularLocation>
</comment>
<evidence type="ECO:0000256" key="4">
    <source>
        <dbReference type="ARBA" id="ARBA00023136"/>
    </source>
</evidence>
<evidence type="ECO:0000256" key="2">
    <source>
        <dbReference type="ARBA" id="ARBA00006275"/>
    </source>
</evidence>
<dbReference type="Proteomes" id="UP000199673">
    <property type="component" value="Unassembled WGS sequence"/>
</dbReference>
<dbReference type="InterPro" id="IPR012944">
    <property type="entry name" value="SusD_RagB_dom"/>
</dbReference>
<evidence type="ECO:0000259" key="7">
    <source>
        <dbReference type="Pfam" id="PF14322"/>
    </source>
</evidence>
<accession>A0A1I7BTP7</accession>
<dbReference type="Pfam" id="PF07980">
    <property type="entry name" value="SusD_RagB"/>
    <property type="match status" value="1"/>
</dbReference>
<dbReference type="GO" id="GO:0009279">
    <property type="term" value="C:cell outer membrane"/>
    <property type="evidence" value="ECO:0007669"/>
    <property type="project" value="UniProtKB-SubCell"/>
</dbReference>
<evidence type="ECO:0000259" key="6">
    <source>
        <dbReference type="Pfam" id="PF07980"/>
    </source>
</evidence>
<feature type="domain" description="RagB/SusD" evidence="6">
    <location>
        <begin position="302"/>
        <end position="571"/>
    </location>
</feature>
<dbReference type="Pfam" id="PF14322">
    <property type="entry name" value="SusD-like_3"/>
    <property type="match status" value="1"/>
</dbReference>
<dbReference type="RefSeq" id="WP_091693937.1">
    <property type="nucleotide sequence ID" value="NZ_FPBF01000003.1"/>
</dbReference>
<keyword evidence="4" id="KW-0472">Membrane</keyword>
<dbReference type="InterPro" id="IPR033985">
    <property type="entry name" value="SusD-like_N"/>
</dbReference>
<gene>
    <name evidence="8" type="ORF">SAMN04489724_2698</name>
</gene>
<evidence type="ECO:0000313" key="8">
    <source>
        <dbReference type="EMBL" id="SFT90461.1"/>
    </source>
</evidence>
<dbReference type="EMBL" id="FPBF01000003">
    <property type="protein sequence ID" value="SFT90461.1"/>
    <property type="molecule type" value="Genomic_DNA"/>
</dbReference>
<sequence>MKKSLSIFGLLILLAGTFGCESFIDHAPEDQIAVGDYFKTANDIENYVKKYYAGLPTHGSGNQPLSETSSDNLIVAVPNAVIQGSRAPRNGQWTGEWDDIRSINILFDNLENVQDDMSSYAQFLGEAHFFRAWYYYEKLQTYGDVPIYTSQLLPGDEGLYKAQDPRTEVADFILSELDLAFQYLGARASVGNARLNKETALAFKTQVALYEGSWQKYHAGTVFGTSGADPNKYFQEAVQAAETLMNGSYTVGLYNTGKPESDYYDLFGKDNMSDINEVLFYRIASTSEQLGHELQFYTTRRTRDMGLTWSMITSYLGKDGKPYDYTGLTQTVKGNDFLRKIAEDTDPRLHATVWIPGDLRVASSGQIFDKPFLTGGSEELCATGFQVKKFSNPFSSAAGADFGGLSQTGRIYFRYGEVLLNYAEAKYELDGTIAFEALNLLRDRVGMPAFEVISQSEYGANLMDYGYAIDDALYAIRNERRVELALEGQRPDDFRRWAAHSLVVGKRPKGYPFAQDEFPGFTPLLDANGQTDYFQTQLPNGYGFRPDQDYLTSIPSDELVLNPNLRQNPGWE</sequence>
<keyword evidence="5" id="KW-0998">Cell outer membrane</keyword>
<dbReference type="Gene3D" id="1.25.40.390">
    <property type="match status" value="1"/>
</dbReference>
<name>A0A1I7BTP7_9BACT</name>
<evidence type="ECO:0000256" key="3">
    <source>
        <dbReference type="ARBA" id="ARBA00022729"/>
    </source>
</evidence>
<proteinExistence type="inferred from homology"/>
<protein>
    <submittedName>
        <fullName evidence="8">Starch-binding associating with outer membrane</fullName>
    </submittedName>
</protein>